<protein>
    <recommendedName>
        <fullName evidence="1">NAD-dependent epimerase/dehydratase domain-containing protein</fullName>
    </recommendedName>
</protein>
<name>A0A091B813_9GAMM</name>
<organism evidence="2 3">
    <name type="scientific">Arenimonas malthae CC-JY-1</name>
    <dbReference type="NCBI Taxonomy" id="1384054"/>
    <lineage>
        <taxon>Bacteria</taxon>
        <taxon>Pseudomonadati</taxon>
        <taxon>Pseudomonadota</taxon>
        <taxon>Gammaproteobacteria</taxon>
        <taxon>Lysobacterales</taxon>
        <taxon>Lysobacteraceae</taxon>
        <taxon>Arenimonas</taxon>
    </lineage>
</organism>
<dbReference type="GO" id="GO:0004029">
    <property type="term" value="F:aldehyde dehydrogenase (NAD+) activity"/>
    <property type="evidence" value="ECO:0007669"/>
    <property type="project" value="TreeGrafter"/>
</dbReference>
<dbReference type="InterPro" id="IPR051783">
    <property type="entry name" value="NAD(P)-dependent_oxidoreduct"/>
</dbReference>
<evidence type="ECO:0000259" key="1">
    <source>
        <dbReference type="Pfam" id="PF01370"/>
    </source>
</evidence>
<dbReference type="PANTHER" id="PTHR48079:SF6">
    <property type="entry name" value="NAD(P)-BINDING DOMAIN-CONTAINING PROTEIN-RELATED"/>
    <property type="match status" value="1"/>
</dbReference>
<sequence>MDGKTQRGPVLVAGAGDVGQRLARRLAHEGREVLTLRRRETAPSPGIRALRADLATGEGLERLPRALGALVFCAAPDRRDEAAYRALYLDGLRRLLDATDAARVVFVSSTAVYAEDAGEWVDETTPPRPPAFNGQVLLETETALAAHPGGITLRLSGLYGPGRESLLRRARAGEPGGQRWGNRIHVEDAAAALAHLLRLQAPQSLYLGNDDLPARDADVLAWVRASEGLPVVAPLPGPDTGRRVRNARLRASGWAPAFPDFRAGYGPLLAPGV</sequence>
<comment type="caution">
    <text evidence="2">The sequence shown here is derived from an EMBL/GenBank/DDBJ whole genome shotgun (WGS) entry which is preliminary data.</text>
</comment>
<dbReference type="Gene3D" id="3.40.50.720">
    <property type="entry name" value="NAD(P)-binding Rossmann-like Domain"/>
    <property type="match status" value="1"/>
</dbReference>
<dbReference type="Pfam" id="PF01370">
    <property type="entry name" value="Epimerase"/>
    <property type="match status" value="1"/>
</dbReference>
<feature type="domain" description="NAD-dependent epimerase/dehydratase" evidence="1">
    <location>
        <begin position="10"/>
        <end position="199"/>
    </location>
</feature>
<dbReference type="GO" id="GO:0005737">
    <property type="term" value="C:cytoplasm"/>
    <property type="evidence" value="ECO:0007669"/>
    <property type="project" value="TreeGrafter"/>
</dbReference>
<dbReference type="STRING" id="1384054.N790_07785"/>
<keyword evidence="3" id="KW-1185">Reference proteome</keyword>
<proteinExistence type="predicted"/>
<dbReference type="OrthoDB" id="9808276at2"/>
<dbReference type="PATRIC" id="fig|1384054.3.peg.1556"/>
<accession>A0A091B813</accession>
<dbReference type="AlphaFoldDB" id="A0A091B813"/>
<dbReference type="EMBL" id="AVCH01000160">
    <property type="protein sequence ID" value="KFN47657.1"/>
    <property type="molecule type" value="Genomic_DNA"/>
</dbReference>
<dbReference type="SUPFAM" id="SSF51735">
    <property type="entry name" value="NAD(P)-binding Rossmann-fold domains"/>
    <property type="match status" value="1"/>
</dbReference>
<dbReference type="InterPro" id="IPR036291">
    <property type="entry name" value="NAD(P)-bd_dom_sf"/>
</dbReference>
<dbReference type="Proteomes" id="UP000029392">
    <property type="component" value="Unassembled WGS sequence"/>
</dbReference>
<reference evidence="2 3" key="1">
    <citation type="submission" date="2013-09" db="EMBL/GenBank/DDBJ databases">
        <title>Genome sequencing of Arenimonas malthae.</title>
        <authorList>
            <person name="Chen F."/>
            <person name="Wang G."/>
        </authorList>
    </citation>
    <scope>NUCLEOTIDE SEQUENCE [LARGE SCALE GENOMIC DNA]</scope>
    <source>
        <strain evidence="2 3">CC-JY-1</strain>
    </source>
</reference>
<evidence type="ECO:0000313" key="2">
    <source>
        <dbReference type="EMBL" id="KFN47657.1"/>
    </source>
</evidence>
<evidence type="ECO:0000313" key="3">
    <source>
        <dbReference type="Proteomes" id="UP000029392"/>
    </source>
</evidence>
<dbReference type="RefSeq" id="WP_043803229.1">
    <property type="nucleotide sequence ID" value="NZ_AVCH01000160.1"/>
</dbReference>
<dbReference type="PANTHER" id="PTHR48079">
    <property type="entry name" value="PROTEIN YEEZ"/>
    <property type="match status" value="1"/>
</dbReference>
<dbReference type="eggNOG" id="COG0451">
    <property type="taxonomic scope" value="Bacteria"/>
</dbReference>
<gene>
    <name evidence="2" type="ORF">N790_07785</name>
</gene>
<dbReference type="InterPro" id="IPR001509">
    <property type="entry name" value="Epimerase_deHydtase"/>
</dbReference>